<evidence type="ECO:0000313" key="3">
    <source>
        <dbReference type="EMBL" id="SHL04150.1"/>
    </source>
</evidence>
<evidence type="ECO:0000256" key="1">
    <source>
        <dbReference type="ARBA" id="ARBA00023235"/>
    </source>
</evidence>
<keyword evidence="4" id="KW-1185">Reference proteome</keyword>
<proteinExistence type="predicted"/>
<dbReference type="GO" id="GO:0016853">
    <property type="term" value="F:isomerase activity"/>
    <property type="evidence" value="ECO:0007669"/>
    <property type="project" value="UniProtKB-KW"/>
</dbReference>
<dbReference type="InterPro" id="IPR036237">
    <property type="entry name" value="Xyl_isomerase-like_sf"/>
</dbReference>
<dbReference type="PANTHER" id="PTHR43489:SF3">
    <property type="entry name" value="XYLOSE ISOMERASE DOMAIN PROTEIN TIM BARREL"/>
    <property type="match status" value="1"/>
</dbReference>
<dbReference type="Proteomes" id="UP000184203">
    <property type="component" value="Unassembled WGS sequence"/>
</dbReference>
<dbReference type="InterPro" id="IPR050417">
    <property type="entry name" value="Sugar_Epim/Isomerase"/>
</dbReference>
<dbReference type="InterPro" id="IPR026040">
    <property type="entry name" value="HyI-like"/>
</dbReference>
<organism evidence="3 4">
    <name type="scientific">Haladaptatus paucihalophilus DX253</name>
    <dbReference type="NCBI Taxonomy" id="797209"/>
    <lineage>
        <taxon>Archaea</taxon>
        <taxon>Methanobacteriati</taxon>
        <taxon>Methanobacteriota</taxon>
        <taxon>Stenosarchaea group</taxon>
        <taxon>Halobacteria</taxon>
        <taxon>Halobacteriales</taxon>
        <taxon>Haladaptataceae</taxon>
        <taxon>Haladaptatus</taxon>
    </lineage>
</organism>
<evidence type="ECO:0000259" key="2">
    <source>
        <dbReference type="Pfam" id="PF01261"/>
    </source>
</evidence>
<dbReference type="AlphaFoldDB" id="A0A1M6XDQ7"/>
<accession>A0A1M6XDQ7</accession>
<dbReference type="PANTHER" id="PTHR43489">
    <property type="entry name" value="ISOMERASE"/>
    <property type="match status" value="1"/>
</dbReference>
<reference evidence="4" key="1">
    <citation type="submission" date="2016-11" db="EMBL/GenBank/DDBJ databases">
        <authorList>
            <person name="Varghese N."/>
            <person name="Submissions S."/>
        </authorList>
    </citation>
    <scope>NUCLEOTIDE SEQUENCE [LARGE SCALE GENOMIC DNA]</scope>
    <source>
        <strain evidence="4">DX253</strain>
    </source>
</reference>
<gene>
    <name evidence="3" type="ORF">SAMN05444342_2826</name>
</gene>
<keyword evidence="1 3" id="KW-0413">Isomerase</keyword>
<dbReference type="InterPro" id="IPR013022">
    <property type="entry name" value="Xyl_isomerase-like_TIM-brl"/>
</dbReference>
<protein>
    <submittedName>
        <fullName evidence="3">Hydroxypyruvate isomerase</fullName>
    </submittedName>
</protein>
<dbReference type="SUPFAM" id="SSF51658">
    <property type="entry name" value="Xylose isomerase-like"/>
    <property type="match status" value="1"/>
</dbReference>
<name>A0A1M6XDQ7_HALPU</name>
<keyword evidence="3" id="KW-0670">Pyruvate</keyword>
<sequence length="253" mass="26791">MPELSVCVEMVFEGVPFTERIGLAAAAGADAVEFWGWRDKDLDAVANACDEHDLNVAAMLGSDVPLTDRARTSEARRSMRESIETAARLGCSTLIITVGQEQADIDHSTQRGAIVAALESVAPDAADAGVTLAVEPLNTAVDHPGYFLESSAEGYDIVDAVGDSNVKLLFDVYHQQITEGNVIANMTSHLDHIGYVHIADVPGRHEPGTGELDYENILPALAAAGYDGYIGCEFSPEGDDAAAVSDCRTILNG</sequence>
<dbReference type="EMBL" id="FRAN01000004">
    <property type="protein sequence ID" value="SHL04150.1"/>
    <property type="molecule type" value="Genomic_DNA"/>
</dbReference>
<feature type="domain" description="Xylose isomerase-like TIM barrel" evidence="2">
    <location>
        <begin position="23"/>
        <end position="239"/>
    </location>
</feature>
<evidence type="ECO:0000313" key="4">
    <source>
        <dbReference type="Proteomes" id="UP000184203"/>
    </source>
</evidence>
<dbReference type="Gene3D" id="3.20.20.150">
    <property type="entry name" value="Divalent-metal-dependent TIM barrel enzymes"/>
    <property type="match status" value="1"/>
</dbReference>
<dbReference type="PIRSF" id="PIRSF006241">
    <property type="entry name" value="HyI"/>
    <property type="match status" value="1"/>
</dbReference>
<dbReference type="RefSeq" id="WP_026177899.1">
    <property type="nucleotide sequence ID" value="NZ_AEMG01000029.1"/>
</dbReference>
<dbReference type="Pfam" id="PF01261">
    <property type="entry name" value="AP_endonuc_2"/>
    <property type="match status" value="1"/>
</dbReference>